<dbReference type="GO" id="GO:0033588">
    <property type="term" value="C:elongator holoenzyme complex"/>
    <property type="evidence" value="ECO:0007669"/>
    <property type="project" value="InterPro"/>
</dbReference>
<evidence type="ECO:0000256" key="5">
    <source>
        <dbReference type="ARBA" id="ARBA00020267"/>
    </source>
</evidence>
<feature type="repeat" description="WD" evidence="11">
    <location>
        <begin position="223"/>
        <end position="268"/>
    </location>
</feature>
<dbReference type="GO" id="GO:0005634">
    <property type="term" value="C:nucleus"/>
    <property type="evidence" value="ECO:0007669"/>
    <property type="project" value="UniProtKB-SubCell"/>
</dbReference>
<evidence type="ECO:0000256" key="10">
    <source>
        <dbReference type="ARBA" id="ARBA00023242"/>
    </source>
</evidence>
<comment type="subcellular location">
    <subcellularLocation>
        <location evidence="2">Cytoplasm</location>
    </subcellularLocation>
    <subcellularLocation>
        <location evidence="1">Nucleus</location>
    </subcellularLocation>
</comment>
<reference evidence="12 13" key="1">
    <citation type="journal article" date="2016" name="Nat. Commun.">
        <title>Extremotolerant tardigrade genome and improved radiotolerance of human cultured cells by tardigrade-unique protein.</title>
        <authorList>
            <person name="Hashimoto T."/>
            <person name="Horikawa D.D."/>
            <person name="Saito Y."/>
            <person name="Kuwahara H."/>
            <person name="Kozuka-Hata H."/>
            <person name="Shin-I T."/>
            <person name="Minakuchi Y."/>
            <person name="Ohishi K."/>
            <person name="Motoyama A."/>
            <person name="Aizu T."/>
            <person name="Enomoto A."/>
            <person name="Kondo K."/>
            <person name="Tanaka S."/>
            <person name="Hara Y."/>
            <person name="Koshikawa S."/>
            <person name="Sagara H."/>
            <person name="Miura T."/>
            <person name="Yokobori S."/>
            <person name="Miyagawa K."/>
            <person name="Suzuki Y."/>
            <person name="Kubo T."/>
            <person name="Oyama M."/>
            <person name="Kohara Y."/>
            <person name="Fujiyama A."/>
            <person name="Arakawa K."/>
            <person name="Katayama T."/>
            <person name="Toyoda A."/>
            <person name="Kunieda T."/>
        </authorList>
    </citation>
    <scope>NUCLEOTIDE SEQUENCE [LARGE SCALE GENOMIC DNA]</scope>
    <source>
        <strain evidence="12 13">YOKOZUNA-1</strain>
    </source>
</reference>
<dbReference type="FunFam" id="2.130.10.10:FF:000400">
    <property type="entry name" value="Elongator acetyltransferase complex subunit 2"/>
    <property type="match status" value="1"/>
</dbReference>
<dbReference type="SMART" id="SM00320">
    <property type="entry name" value="WD40"/>
    <property type="match status" value="11"/>
</dbReference>
<evidence type="ECO:0000313" key="12">
    <source>
        <dbReference type="EMBL" id="GAV02117.1"/>
    </source>
</evidence>
<keyword evidence="10" id="KW-0539">Nucleus</keyword>
<evidence type="ECO:0000256" key="4">
    <source>
        <dbReference type="ARBA" id="ARBA00005881"/>
    </source>
</evidence>
<dbReference type="InterPro" id="IPR036322">
    <property type="entry name" value="WD40_repeat_dom_sf"/>
</dbReference>
<comment type="caution">
    <text evidence="12">The sequence shown here is derived from an EMBL/GenBank/DDBJ whole genome shotgun (WGS) entry which is preliminary data.</text>
</comment>
<dbReference type="PROSITE" id="PS50082">
    <property type="entry name" value="WD_REPEATS_2"/>
    <property type="match status" value="2"/>
</dbReference>
<evidence type="ECO:0000256" key="8">
    <source>
        <dbReference type="ARBA" id="ARBA00022694"/>
    </source>
</evidence>
<evidence type="ECO:0000256" key="11">
    <source>
        <dbReference type="PROSITE-ProRule" id="PRU00221"/>
    </source>
</evidence>
<gene>
    <name evidence="12" type="primary">RvY_12719-1</name>
    <name evidence="12" type="synonym">RvY_12719.1</name>
    <name evidence="12" type="ORF">RvY_12719</name>
</gene>
<dbReference type="SUPFAM" id="SSF50978">
    <property type="entry name" value="WD40 repeat-like"/>
    <property type="match status" value="1"/>
</dbReference>
<dbReference type="Pfam" id="PF00400">
    <property type="entry name" value="WD40"/>
    <property type="match status" value="4"/>
</dbReference>
<sequence>MVHAELSYLSAGCNTSPHCVAWGPNGILLFGSDVNIIACSTARAGNTTVIHADQSLRHHTGMVNCVRWISNLEPATEPVDEFISLSSDKLCTVWTVQRGLTASGDERGFTHLVVQQLECSAALQVGRCVYLPGGSNQAETNTRPAILAVAAIDGTLSVWKRLNKLGFELVTSVNFGRGLILDLDITNIPGSKHHLLACGADDGKVHLYSLSAETNECQKLTALEGHEDWVRSVEFSALDDSGSVHLLSASQDCTVRLWTIREEQSRALKDGDLWNKVNSKIIRMPGTTTNHVVTFDTLLLGHEGWIYGAHWAPSVLEESGRVRQPLRILTSSMDKSLVLWEPQEEFGGIWTETAQVGEVGGNTLGFYGCQFGPDGRLILAHSFSGSLHVWSMAEDASWRPCVVPSGHFAPVSDLSWDPQGRYILSTSQDQTTRLHARWIQPQNPTQTDWHEMSRPQVHGYDMQCLAPTGPFSFASGAEEKIVRLFQAPKNFLSNFTSLSGETTSAGMVAAPEGASVPALGLSNKPIFGHASGQGDTSQRHPSDRYAENTFTSLFMTQPPPEEDLIQNTLWPETDKLYGHGYEIASLACSHSSDGQTVLASASRASRPEDAEIYLWCATLRSVETSAQTWSLAGRIDCHTLTVTQMEFSHNDQYLLSVSRDRTWALHKRDSQKPVQYATCAKSDKKNGQSRIIWTCAWTPDDRYFATGSRDKTVCVLGVREEPSVTVVVDLIYRLTFDEAVTAISLTFAETQRVLMAIGEENGTIRLYTFDRAGTEEPSPVLVLPESHSSTVNRLRFRPTAGSLYSSYIQLATCGNDRALKLFQINF</sequence>
<dbReference type="UniPathway" id="UPA00988"/>
<evidence type="ECO:0000256" key="2">
    <source>
        <dbReference type="ARBA" id="ARBA00004496"/>
    </source>
</evidence>
<organism evidence="12 13">
    <name type="scientific">Ramazzottius varieornatus</name>
    <name type="common">Water bear</name>
    <name type="synonym">Tardigrade</name>
    <dbReference type="NCBI Taxonomy" id="947166"/>
    <lineage>
        <taxon>Eukaryota</taxon>
        <taxon>Metazoa</taxon>
        <taxon>Ecdysozoa</taxon>
        <taxon>Tardigrada</taxon>
        <taxon>Eutardigrada</taxon>
        <taxon>Parachela</taxon>
        <taxon>Hypsibioidea</taxon>
        <taxon>Ramazzottiidae</taxon>
        <taxon>Ramazzottius</taxon>
    </lineage>
</organism>
<evidence type="ECO:0000256" key="1">
    <source>
        <dbReference type="ARBA" id="ARBA00004123"/>
    </source>
</evidence>
<comment type="similarity">
    <text evidence="4">Belongs to the WD repeat ELP2 family.</text>
</comment>
<keyword evidence="6" id="KW-0963">Cytoplasm</keyword>
<dbReference type="PROSITE" id="PS50294">
    <property type="entry name" value="WD_REPEATS_REGION"/>
    <property type="match status" value="1"/>
</dbReference>
<keyword evidence="13" id="KW-1185">Reference proteome</keyword>
<dbReference type="PANTHER" id="PTHR44111:SF1">
    <property type="entry name" value="ELONGATOR COMPLEX PROTEIN 2"/>
    <property type="match status" value="1"/>
</dbReference>
<name>A0A1D1VKH2_RAMVA</name>
<dbReference type="InterPro" id="IPR011041">
    <property type="entry name" value="Quinoprot_gluc/sorb_DH_b-prop"/>
</dbReference>
<keyword evidence="9" id="KW-0677">Repeat</keyword>
<dbReference type="OrthoDB" id="27911at2759"/>
<dbReference type="EMBL" id="BDGG01000008">
    <property type="protein sequence ID" value="GAV02117.1"/>
    <property type="molecule type" value="Genomic_DNA"/>
</dbReference>
<dbReference type="GO" id="GO:0005737">
    <property type="term" value="C:cytoplasm"/>
    <property type="evidence" value="ECO:0007669"/>
    <property type="project" value="UniProtKB-SubCell"/>
</dbReference>
<dbReference type="SUPFAM" id="SSF50952">
    <property type="entry name" value="Soluble quinoprotein glucose dehydrogenase"/>
    <property type="match status" value="1"/>
</dbReference>
<feature type="repeat" description="WD" evidence="11">
    <location>
        <begin position="404"/>
        <end position="434"/>
    </location>
</feature>
<dbReference type="AlphaFoldDB" id="A0A1D1VKH2"/>
<evidence type="ECO:0000313" key="13">
    <source>
        <dbReference type="Proteomes" id="UP000186922"/>
    </source>
</evidence>
<dbReference type="InterPro" id="IPR015943">
    <property type="entry name" value="WD40/YVTN_repeat-like_dom_sf"/>
</dbReference>
<keyword evidence="8" id="KW-0819">tRNA processing</keyword>
<dbReference type="GO" id="GO:0002098">
    <property type="term" value="P:tRNA wobble uridine modification"/>
    <property type="evidence" value="ECO:0007669"/>
    <property type="project" value="InterPro"/>
</dbReference>
<evidence type="ECO:0000256" key="9">
    <source>
        <dbReference type="ARBA" id="ARBA00022737"/>
    </source>
</evidence>
<protein>
    <recommendedName>
        <fullName evidence="5">Elongator complex protein 2</fullName>
    </recommendedName>
</protein>
<comment type="pathway">
    <text evidence="3">tRNA modification; 5-methoxycarbonylmethyl-2-thiouridine-tRNA biosynthesis.</text>
</comment>
<dbReference type="PANTHER" id="PTHR44111">
    <property type="entry name" value="ELONGATOR COMPLEX PROTEIN 2"/>
    <property type="match status" value="1"/>
</dbReference>
<evidence type="ECO:0000256" key="6">
    <source>
        <dbReference type="ARBA" id="ARBA00022490"/>
    </source>
</evidence>
<proteinExistence type="inferred from homology"/>
<dbReference type="InterPro" id="IPR037289">
    <property type="entry name" value="Elp2"/>
</dbReference>
<evidence type="ECO:0000256" key="7">
    <source>
        <dbReference type="ARBA" id="ARBA00022574"/>
    </source>
</evidence>
<accession>A0A1D1VKH2</accession>
<dbReference type="InterPro" id="IPR001680">
    <property type="entry name" value="WD40_rpt"/>
</dbReference>
<dbReference type="STRING" id="947166.A0A1D1VKH2"/>
<dbReference type="Proteomes" id="UP000186922">
    <property type="component" value="Unassembled WGS sequence"/>
</dbReference>
<evidence type="ECO:0000256" key="3">
    <source>
        <dbReference type="ARBA" id="ARBA00005043"/>
    </source>
</evidence>
<keyword evidence="7 11" id="KW-0853">WD repeat</keyword>
<dbReference type="Gene3D" id="2.130.10.10">
    <property type="entry name" value="YVTN repeat-like/Quinoprotein amine dehydrogenase"/>
    <property type="match status" value="4"/>
</dbReference>